<keyword evidence="3 5" id="KW-1133">Transmembrane helix</keyword>
<comment type="caution">
    <text evidence="6">The sequence shown here is derived from an EMBL/GenBank/DDBJ whole genome shotgun (WGS) entry which is preliminary data.</text>
</comment>
<evidence type="ECO:0000313" key="7">
    <source>
        <dbReference type="Proteomes" id="UP000078387"/>
    </source>
</evidence>
<organism evidence="6 7">
    <name type="scientific">Entamoeba histolytica</name>
    <dbReference type="NCBI Taxonomy" id="5759"/>
    <lineage>
        <taxon>Eukaryota</taxon>
        <taxon>Amoebozoa</taxon>
        <taxon>Evosea</taxon>
        <taxon>Archamoebae</taxon>
        <taxon>Mastigamoebida</taxon>
        <taxon>Entamoebidae</taxon>
        <taxon>Entamoeba</taxon>
    </lineage>
</organism>
<dbReference type="InterPro" id="IPR006876">
    <property type="entry name" value="LMBR1-like_membr_prot"/>
</dbReference>
<feature type="transmembrane region" description="Helical" evidence="5">
    <location>
        <begin position="184"/>
        <end position="216"/>
    </location>
</feature>
<evidence type="ECO:0000256" key="2">
    <source>
        <dbReference type="ARBA" id="ARBA00022692"/>
    </source>
</evidence>
<feature type="transmembrane region" description="Helical" evidence="5">
    <location>
        <begin position="290"/>
        <end position="319"/>
    </location>
</feature>
<keyword evidence="4 5" id="KW-0472">Membrane</keyword>
<feature type="transmembrane region" description="Helical" evidence="5">
    <location>
        <begin position="381"/>
        <end position="399"/>
    </location>
</feature>
<dbReference type="VEuPathDB" id="AmoebaDB:EHI_015360"/>
<dbReference type="Proteomes" id="UP000078387">
    <property type="component" value="Unassembled WGS sequence"/>
</dbReference>
<dbReference type="Pfam" id="PF04791">
    <property type="entry name" value="LMBR1"/>
    <property type="match status" value="1"/>
</dbReference>
<name>A0A5K1VBC7_ENTHI</name>
<reference evidence="6 7" key="1">
    <citation type="submission" date="2016-05" db="EMBL/GenBank/DDBJ databases">
        <title>First whole genome sequencing of Entamoeba histolytica HM1:IMSS-clone-6.</title>
        <authorList>
            <person name="Mukherjee Avik.K."/>
            <person name="Izumyama S."/>
            <person name="Nakada-Tsukui K."/>
            <person name="Nozaki T."/>
        </authorList>
    </citation>
    <scope>NUCLEOTIDE SEQUENCE [LARGE SCALE GENOMIC DNA]</scope>
    <source>
        <strain evidence="6 7">HM1:IMSS clone 6</strain>
    </source>
</reference>
<dbReference type="OMA" id="KSAMCWV"/>
<dbReference type="VEuPathDB" id="AmoebaDB:EHI5A_153820"/>
<sequence length="481" mass="55311">MINIIVIILLCAIPILLLICNIYMMIYFQNPEEKGVSWIWRIIVIIAFEFLEMSVFLIPLDVLNAGPPEPIIPMQIFWYIVYYGMIVFAAIILPFGLCWYNQEEDTSCVKKIVYSFIFALIFLVVAAVFCVIFYIIFGVAEVPVNYQSGDLDLTSFNLDNIKAANVRPENDDEESTISFRISPVLFIISGISTIGYVLVLFFGGLGFAVLPIDLIFDFINRPEPLKSAQIKEYNKLIGERALAMIDEGKEIKQLTGRKYRKRYSQFREEVYILDRGLKVLNKRRNLKGFLWGYVAIILGIIATLLTLLWMVQLVLWTILKIFPFVDWIMQWMTGPIAFFGAIIYGIFAGYLLLCSFKAVVYVGFRFALGFVFYPFEVSNTYMNAFCFNGILLVLIAFGVNQFSSETFSNFLTGSSFHSFMGEAITQLRYVKYIYKYAPFVMPILCVLMLVFMLLSKLLCKNKKEKDALDILLEYENIKPTN</sequence>
<feature type="transmembrane region" description="Helical" evidence="5">
    <location>
        <begin position="436"/>
        <end position="455"/>
    </location>
</feature>
<feature type="transmembrane region" description="Helical" evidence="5">
    <location>
        <begin position="358"/>
        <end position="375"/>
    </location>
</feature>
<evidence type="ECO:0000256" key="3">
    <source>
        <dbReference type="ARBA" id="ARBA00022989"/>
    </source>
</evidence>
<proteinExistence type="predicted"/>
<accession>A0A5K1VBC7</accession>
<feature type="transmembrane region" description="Helical" evidence="5">
    <location>
        <begin position="112"/>
        <end position="137"/>
    </location>
</feature>
<dbReference type="GO" id="GO:0016020">
    <property type="term" value="C:membrane"/>
    <property type="evidence" value="ECO:0007669"/>
    <property type="project" value="UniProtKB-SubCell"/>
</dbReference>
<dbReference type="AlphaFoldDB" id="A0A5K1VBC7"/>
<feature type="transmembrane region" description="Helical" evidence="5">
    <location>
        <begin position="331"/>
        <end position="353"/>
    </location>
</feature>
<keyword evidence="2 5" id="KW-0812">Transmembrane</keyword>
<evidence type="ECO:0000256" key="4">
    <source>
        <dbReference type="ARBA" id="ARBA00023136"/>
    </source>
</evidence>
<evidence type="ECO:0000256" key="5">
    <source>
        <dbReference type="SAM" id="Phobius"/>
    </source>
</evidence>
<comment type="subcellular location">
    <subcellularLocation>
        <location evidence="1">Membrane</location>
        <topology evidence="1">Multi-pass membrane protein</topology>
    </subcellularLocation>
</comment>
<feature type="transmembrane region" description="Helical" evidence="5">
    <location>
        <begin position="38"/>
        <end position="60"/>
    </location>
</feature>
<dbReference type="VEuPathDB" id="AmoebaDB:KM1_316200"/>
<gene>
    <name evidence="6" type="ORF">CL6EHI_015360</name>
</gene>
<feature type="transmembrane region" description="Helical" evidence="5">
    <location>
        <begin position="6"/>
        <end position="26"/>
    </location>
</feature>
<protein>
    <submittedName>
        <fullName evidence="6">Uncharacterized protein</fullName>
    </submittedName>
</protein>
<evidence type="ECO:0000313" key="6">
    <source>
        <dbReference type="EMBL" id="GAT94828.1"/>
    </source>
</evidence>
<dbReference type="PANTHER" id="PTHR31652:SF0">
    <property type="entry name" value="LIMR FAMILY PROTEIN DDB_G0283707-RELATED"/>
    <property type="match status" value="1"/>
</dbReference>
<dbReference type="EMBL" id="BDEQ01000001">
    <property type="protein sequence ID" value="GAT94828.1"/>
    <property type="molecule type" value="Genomic_DNA"/>
</dbReference>
<feature type="transmembrane region" description="Helical" evidence="5">
    <location>
        <begin position="80"/>
        <end position="100"/>
    </location>
</feature>
<dbReference type="PANTHER" id="PTHR31652">
    <property type="entry name" value="LIMR FAMILY PROTEIN DDB_G0283707-RELATED"/>
    <property type="match status" value="1"/>
</dbReference>
<evidence type="ECO:0000256" key="1">
    <source>
        <dbReference type="ARBA" id="ARBA00004141"/>
    </source>
</evidence>